<comment type="caution">
    <text evidence="3">The sequence shown here is derived from an EMBL/GenBank/DDBJ whole genome shotgun (WGS) entry which is preliminary data.</text>
</comment>
<evidence type="ECO:0000259" key="1">
    <source>
        <dbReference type="Pfam" id="PF18983"/>
    </source>
</evidence>
<dbReference type="Pfam" id="PF18983">
    <property type="entry name" value="DUF5717"/>
    <property type="match status" value="1"/>
</dbReference>
<proteinExistence type="predicted"/>
<dbReference type="EMBL" id="VUMD01000001">
    <property type="protein sequence ID" value="MSS35239.1"/>
    <property type="molecule type" value="Genomic_DNA"/>
</dbReference>
<dbReference type="InterPro" id="IPR043775">
    <property type="entry name" value="DUF5717_N"/>
</dbReference>
<keyword evidence="4" id="KW-1185">Reference proteome</keyword>
<accession>A0A7X2NHY5</accession>
<evidence type="ECO:0000313" key="3">
    <source>
        <dbReference type="EMBL" id="MSS35239.1"/>
    </source>
</evidence>
<dbReference type="Pfam" id="PF18984">
    <property type="entry name" value="DUF5717_N"/>
    <property type="match status" value="1"/>
</dbReference>
<dbReference type="AlphaFoldDB" id="A0A7X2NHY5"/>
<evidence type="ECO:0000313" key="4">
    <source>
        <dbReference type="Proteomes" id="UP000429958"/>
    </source>
</evidence>
<gene>
    <name evidence="3" type="ORF">FYJ39_01240</name>
</gene>
<protein>
    <submittedName>
        <fullName evidence="3">Uncharacterized protein</fullName>
    </submittedName>
</protein>
<evidence type="ECO:0000259" key="2">
    <source>
        <dbReference type="Pfam" id="PF18984"/>
    </source>
</evidence>
<feature type="domain" description="DUF5717" evidence="2">
    <location>
        <begin position="1"/>
        <end position="885"/>
    </location>
</feature>
<sequence length="1198" mass="139150">MRERINRLARGIIDSETPKLVLKPERLEAVVQAGEVIRGEIVVSSVNNLHIKGLAYSSHERVQVVNSAFGGLRNRIVYEVNSKFSEHGDIIEGSFYLITNGGEREIPYSLQVQTGNSGEVLGQLKTPRDFGNLARREFNTALRMFEYQDFTEAPFMQDARIRTIYEGLKGRIGRRNLLEEFLVALQVKEPVELTVDTRGRVYEKLVTTVEDSIDITASGWGYVAVEIQTDASFIELKSKEMTDRDFVNSKSCVIYRILPKQLHRGRNFGRIKLRSLRQEFTIEIEAEGEGTSAKDVETDADKQIDRRSLVSCLSLRLDYEAGACEPALLVHQMMKEVERLRAGYPEEPWIRVIQADLLLLGGRKENAAMCLDEARDSVLSHREEQPERYCFYQYLRLKLTDGEGEQKESLCRYIRTLLWKDGQRNQPYLLLLLMKLDGTMALNPLDSYNSLKKLFQNGSSSPFVYAAAARLTEEHPELLSHLGDFEIQLLYLGIRKGITSLRVALKAAKLALEVKYYRRLLERLMMRFYESYPEKELLEAVCSILIKGDRKNKGAFLWYEKALKAGVNLTRLYEYFLYALPEDYAHSLPQEVLLYFSYDKDLDSRSRSVLYRNILLYMNPSSKLYQSYTRSMELFAMEQLFKNRINSRMAVIYEHMIYKDMIDEPVARVLPGILKAFRIRCGEPRMKYVIIRYVELEAEEAYLLEDQAAYVPLFSDQIVILFQDSYGNRYLNVKHIKMPVMDKPDLLKQCYQVYPDHPMLKLEECRRIVGRGVENDLQAELLEETMLHMRLNSVFERQLLQAVTDYYCREAAEDRDGMGAFSCTYLVQLDKKALSARQRQQICETLISQNHMQEAYHMILDYGSQYIQPARLMKLCARMILQRLFDQDDLLLYIAYRVFRAGIYDSVILDYLCEHFNGTVSQMYEVLIQGVKDHVETYDLEERLLGQMLFTGCCQQMDSVFDLYIKRKPARESVVKAYFTQKSIQYFLERQDVDDRVFEYLKQALGGSSWRDDMPTIYTLALTLYFSTRDKLSEEDRQLCKNMTGILLAEGLVFPYTRDLSKHIPIPEDIMDKAMVEYRGKKDRQPELQIKIEPGEDTWHSEDLRRIYQGIYVKQTVLFQGETMEYRIYDGPEEKSRTLAAEGIVECDHKLEGKENSRFAFLNEMGAAIKNKDDKRLAAAMEEYLKKSAVLGALFPIE</sequence>
<dbReference type="RefSeq" id="WP_154470647.1">
    <property type="nucleotide sequence ID" value="NZ_DBEWUL010000147.1"/>
</dbReference>
<dbReference type="InterPro" id="IPR043774">
    <property type="entry name" value="DUF5717_C"/>
</dbReference>
<dbReference type="Proteomes" id="UP000429958">
    <property type="component" value="Unassembled WGS sequence"/>
</dbReference>
<name>A0A7X2NHY5_9CLOT</name>
<reference evidence="3 4" key="1">
    <citation type="submission" date="2019-08" db="EMBL/GenBank/DDBJ databases">
        <title>In-depth cultivation of the pig gut microbiome towards novel bacterial diversity and tailored functional studies.</title>
        <authorList>
            <person name="Wylensek D."/>
            <person name="Hitch T.C.A."/>
            <person name="Clavel T."/>
        </authorList>
    </citation>
    <scope>NUCLEOTIDE SEQUENCE [LARGE SCALE GENOMIC DNA]</scope>
    <source>
        <strain evidence="3 4">WCA-389-WT-23D1</strain>
    </source>
</reference>
<organism evidence="3 4">
    <name type="scientific">Clostridium porci</name>
    <dbReference type="NCBI Taxonomy" id="2605778"/>
    <lineage>
        <taxon>Bacteria</taxon>
        <taxon>Bacillati</taxon>
        <taxon>Bacillota</taxon>
        <taxon>Clostridia</taxon>
        <taxon>Eubacteriales</taxon>
        <taxon>Clostridiaceae</taxon>
        <taxon>Clostridium</taxon>
    </lineage>
</organism>
<feature type="domain" description="DUF5717" evidence="1">
    <location>
        <begin position="888"/>
        <end position="1195"/>
    </location>
</feature>